<dbReference type="Gene3D" id="3.20.20.10">
    <property type="entry name" value="Alanine racemase"/>
    <property type="match status" value="1"/>
</dbReference>
<protein>
    <submittedName>
        <fullName evidence="8">Alanine racemase</fullName>
        <ecNumber evidence="8">5.1.1.1</ecNumber>
    </submittedName>
</protein>
<dbReference type="PRINTS" id="PR00992">
    <property type="entry name" value="ALARACEMASE"/>
</dbReference>
<feature type="modified residue" description="N6-(pyridoxal phosphate)lysine" evidence="4">
    <location>
        <position position="40"/>
    </location>
</feature>
<reference evidence="8 10" key="2">
    <citation type="journal article" date="2019" name="Nat. Med.">
        <title>A library of human gut bacterial isolates paired with longitudinal multiomics data enables mechanistic microbiome research.</title>
        <authorList>
            <person name="Poyet M."/>
            <person name="Groussin M."/>
            <person name="Gibbons S.M."/>
            <person name="Avila-Pacheco J."/>
            <person name="Jiang X."/>
            <person name="Kearney S.M."/>
            <person name="Perrotta A.R."/>
            <person name="Berdy B."/>
            <person name="Zhao S."/>
            <person name="Lieberman T.D."/>
            <person name="Swanson P.K."/>
            <person name="Smith M."/>
            <person name="Roesemann S."/>
            <person name="Alexander J.E."/>
            <person name="Rich S.A."/>
            <person name="Livny J."/>
            <person name="Vlamakis H."/>
            <person name="Clish C."/>
            <person name="Bullock K."/>
            <person name="Deik A."/>
            <person name="Scott J."/>
            <person name="Pierce K.A."/>
            <person name="Xavier R.J."/>
            <person name="Alm E.J."/>
        </authorList>
    </citation>
    <scope>NUCLEOTIDE SEQUENCE [LARGE SCALE GENOMIC DNA]</scope>
    <source>
        <strain evidence="8 10">BIOML-A7</strain>
    </source>
</reference>
<evidence type="ECO:0000313" key="9">
    <source>
        <dbReference type="Proteomes" id="UP000032483"/>
    </source>
</evidence>
<dbReference type="Gene3D" id="2.40.37.10">
    <property type="entry name" value="Lyase, Ornithine Decarboxylase, Chain A, domain 1"/>
    <property type="match status" value="1"/>
</dbReference>
<evidence type="ECO:0000256" key="4">
    <source>
        <dbReference type="PIRSR" id="PIRSR600821-50"/>
    </source>
</evidence>
<dbReference type="GeneID" id="42857228"/>
<dbReference type="InterPro" id="IPR000821">
    <property type="entry name" value="Ala_racemase"/>
</dbReference>
<dbReference type="EMBL" id="JXXK01000016">
    <property type="protein sequence ID" value="KJF39541.1"/>
    <property type="molecule type" value="Genomic_DNA"/>
</dbReference>
<dbReference type="EMBL" id="WMZR01000029">
    <property type="protein sequence ID" value="MTS52982.1"/>
    <property type="molecule type" value="Genomic_DNA"/>
</dbReference>
<dbReference type="Pfam" id="PF00842">
    <property type="entry name" value="Ala_racemase_C"/>
    <property type="match status" value="1"/>
</dbReference>
<dbReference type="InterPro" id="IPR011079">
    <property type="entry name" value="Ala_racemase_C"/>
</dbReference>
<dbReference type="SUPFAM" id="SSF51419">
    <property type="entry name" value="PLP-binding barrel"/>
    <property type="match status" value="1"/>
</dbReference>
<dbReference type="CDD" id="cd00430">
    <property type="entry name" value="PLPDE_III_AR"/>
    <property type="match status" value="1"/>
</dbReference>
<dbReference type="SUPFAM" id="SSF50621">
    <property type="entry name" value="Alanine racemase C-terminal domain-like"/>
    <property type="match status" value="1"/>
</dbReference>
<keyword evidence="9" id="KW-1185">Reference proteome</keyword>
<reference evidence="7" key="1">
    <citation type="submission" date="2015-02" db="EMBL/GenBank/DDBJ databases">
        <title>A novel member of the family Ruminococcaceae isolated from human feces.</title>
        <authorList>
            <person name="Shkoporov A.N."/>
            <person name="Chaplin A.V."/>
            <person name="Motuzova O.V."/>
            <person name="Kafarskaia L.I."/>
            <person name="Khokhlova E.V."/>
            <person name="Efimov B.A."/>
        </authorList>
    </citation>
    <scope>NUCLEOTIDE SEQUENCE [LARGE SCALE GENOMIC DNA]</scope>
    <source>
        <strain evidence="7">585-1</strain>
    </source>
</reference>
<comment type="caution">
    <text evidence="7">The sequence shown here is derived from an EMBL/GenBank/DDBJ whole genome shotgun (WGS) entry which is preliminary data.</text>
</comment>
<proteinExistence type="predicted"/>
<evidence type="ECO:0000256" key="1">
    <source>
        <dbReference type="ARBA" id="ARBA00001933"/>
    </source>
</evidence>
<dbReference type="PANTHER" id="PTHR30511">
    <property type="entry name" value="ALANINE RACEMASE"/>
    <property type="match status" value="1"/>
</dbReference>
<evidence type="ECO:0000256" key="5">
    <source>
        <dbReference type="PIRSR" id="PIRSR600821-52"/>
    </source>
</evidence>
<dbReference type="SMART" id="SM01005">
    <property type="entry name" value="Ala_racemase_C"/>
    <property type="match status" value="1"/>
</dbReference>
<dbReference type="InterPro" id="IPR029066">
    <property type="entry name" value="PLP-binding_barrel"/>
</dbReference>
<evidence type="ECO:0000313" key="8">
    <source>
        <dbReference type="EMBL" id="MTS52982.1"/>
    </source>
</evidence>
<dbReference type="InterPro" id="IPR009006">
    <property type="entry name" value="Ala_racemase/Decarboxylase_C"/>
</dbReference>
<dbReference type="Proteomes" id="UP000032483">
    <property type="component" value="Unassembled WGS sequence"/>
</dbReference>
<sequence length="383" mass="41085">MLDTTLCNSYLSVNLQTIINNMQSIQEDIGPDVECIPVLKDNAYCLGAVPIAKALCTYANVRTIAVAQVCEGVELRQAGLSAPAVLVLGGVPERLFPAAVEYGLQLTVFHPSTVYALEKLAAAQGKRAEVQIKVETGLNRTGAKPGAELGALATALAACPHVRTMGVFSHFSTGETKESPTAYRQFQLYQQALAQLQAAGIDPPQKHMCNSGGSDWFRASFCNAVRIGRRLYMDNQAEPLTPGTPGAVQEACSWRASVTNLRVVEAGDTVGYDAAWTAPRRTRVATVCVGYGDGLYYPLAEAGGPLLVGEQRARLLATCMDQCFVDVTDIPCRAGDEVTFFGQSSGGAAMPIQELGKFMHVEGVYFYSFLSPRVARVYEGLEP</sequence>
<dbReference type="PANTHER" id="PTHR30511:SF0">
    <property type="entry name" value="ALANINE RACEMASE, CATABOLIC-RELATED"/>
    <property type="match status" value="1"/>
</dbReference>
<dbReference type="GO" id="GO:0008784">
    <property type="term" value="F:alanine racemase activity"/>
    <property type="evidence" value="ECO:0007669"/>
    <property type="project" value="UniProtKB-EC"/>
</dbReference>
<feature type="binding site" evidence="5">
    <location>
        <position position="140"/>
    </location>
    <ligand>
        <name>substrate</name>
    </ligand>
</feature>
<dbReference type="InterPro" id="IPR001608">
    <property type="entry name" value="Ala_racemase_N"/>
</dbReference>
<name>A0A0D8IZ08_9FIRM</name>
<organism evidence="7 9">
    <name type="scientific">Ruthenibacterium lactatiformans</name>
    <dbReference type="NCBI Taxonomy" id="1550024"/>
    <lineage>
        <taxon>Bacteria</taxon>
        <taxon>Bacillati</taxon>
        <taxon>Bacillota</taxon>
        <taxon>Clostridia</taxon>
        <taxon>Eubacteriales</taxon>
        <taxon>Oscillospiraceae</taxon>
        <taxon>Ruthenibacterium</taxon>
    </lineage>
</organism>
<dbReference type="EC" id="5.1.1.1" evidence="8"/>
<dbReference type="AlphaFoldDB" id="A0A0D8IZ08"/>
<evidence type="ECO:0000256" key="2">
    <source>
        <dbReference type="ARBA" id="ARBA00022898"/>
    </source>
</evidence>
<gene>
    <name evidence="8" type="primary">alr</name>
    <name evidence="8" type="ORF">GMD52_15780</name>
    <name evidence="7" type="ORF">TQ39_11625</name>
</gene>
<dbReference type="Pfam" id="PF01168">
    <property type="entry name" value="Ala_racemase_N"/>
    <property type="match status" value="1"/>
</dbReference>
<dbReference type="GO" id="GO:0005829">
    <property type="term" value="C:cytosol"/>
    <property type="evidence" value="ECO:0007669"/>
    <property type="project" value="TreeGrafter"/>
</dbReference>
<keyword evidence="3 8" id="KW-0413">Isomerase</keyword>
<evidence type="ECO:0000259" key="6">
    <source>
        <dbReference type="SMART" id="SM01005"/>
    </source>
</evidence>
<feature type="domain" description="Alanine racemase C-terminal" evidence="6">
    <location>
        <begin position="251"/>
        <end position="379"/>
    </location>
</feature>
<feature type="binding site" evidence="5">
    <location>
        <position position="320"/>
    </location>
    <ligand>
        <name>substrate</name>
    </ligand>
</feature>
<evidence type="ECO:0000313" key="7">
    <source>
        <dbReference type="EMBL" id="KJF39541.1"/>
    </source>
</evidence>
<dbReference type="GO" id="GO:0030632">
    <property type="term" value="P:D-alanine biosynthetic process"/>
    <property type="evidence" value="ECO:0007669"/>
    <property type="project" value="TreeGrafter"/>
</dbReference>
<dbReference type="Proteomes" id="UP000449193">
    <property type="component" value="Unassembled WGS sequence"/>
</dbReference>
<evidence type="ECO:0000256" key="3">
    <source>
        <dbReference type="ARBA" id="ARBA00023235"/>
    </source>
</evidence>
<accession>A0A0D8IZ08</accession>
<keyword evidence="2 4" id="KW-0663">Pyridoxal phosphate</keyword>
<dbReference type="GO" id="GO:0030170">
    <property type="term" value="F:pyridoxal phosphate binding"/>
    <property type="evidence" value="ECO:0007669"/>
    <property type="project" value="TreeGrafter"/>
</dbReference>
<evidence type="ECO:0000313" key="10">
    <source>
        <dbReference type="Proteomes" id="UP000449193"/>
    </source>
</evidence>
<dbReference type="RefSeq" id="WP_009325396.1">
    <property type="nucleotide sequence ID" value="NZ_CAOJUJ010000015.1"/>
</dbReference>
<dbReference type="NCBIfam" id="TIGR00492">
    <property type="entry name" value="alr"/>
    <property type="match status" value="1"/>
</dbReference>
<comment type="cofactor">
    <cofactor evidence="1 4">
        <name>pyridoxal 5'-phosphate</name>
        <dbReference type="ChEBI" id="CHEBI:597326"/>
    </cofactor>
</comment>